<evidence type="ECO:0000313" key="2">
    <source>
        <dbReference type="Proteomes" id="UP001597512"/>
    </source>
</evidence>
<dbReference type="RefSeq" id="WP_381501436.1">
    <property type="nucleotide sequence ID" value="NZ_JBHUOM010000006.1"/>
</dbReference>
<comment type="caution">
    <text evidence="1">The sequence shown here is derived from an EMBL/GenBank/DDBJ whole genome shotgun (WGS) entry which is preliminary data.</text>
</comment>
<name>A0ABW6AJU6_9BACT</name>
<reference evidence="2" key="1">
    <citation type="journal article" date="2019" name="Int. J. Syst. Evol. Microbiol.">
        <title>The Global Catalogue of Microorganisms (GCM) 10K type strain sequencing project: providing services to taxonomists for standard genome sequencing and annotation.</title>
        <authorList>
            <consortium name="The Broad Institute Genomics Platform"/>
            <consortium name="The Broad Institute Genome Sequencing Center for Infectious Disease"/>
            <person name="Wu L."/>
            <person name="Ma J."/>
        </authorList>
    </citation>
    <scope>NUCLEOTIDE SEQUENCE [LARGE SCALE GENOMIC DNA]</scope>
    <source>
        <strain evidence="2">KCTC 52490</strain>
    </source>
</reference>
<dbReference type="EMBL" id="JBHUOM010000006">
    <property type="protein sequence ID" value="MFD2934782.1"/>
    <property type="molecule type" value="Genomic_DNA"/>
</dbReference>
<sequence>MQLYASWQQSHYLYSLFNSQNDPLDNERYPGLTWISAQDALAVCR</sequence>
<evidence type="ECO:0000313" key="1">
    <source>
        <dbReference type="EMBL" id="MFD2934782.1"/>
    </source>
</evidence>
<gene>
    <name evidence="1" type="ORF">ACFS25_13390</name>
</gene>
<proteinExistence type="predicted"/>
<keyword evidence="2" id="KW-1185">Reference proteome</keyword>
<protein>
    <submittedName>
        <fullName evidence="1">Uncharacterized protein</fullName>
    </submittedName>
</protein>
<dbReference type="Proteomes" id="UP001597512">
    <property type="component" value="Unassembled WGS sequence"/>
</dbReference>
<organism evidence="1 2">
    <name type="scientific">Spirosoma flavum</name>
    <dbReference type="NCBI Taxonomy" id="2048557"/>
    <lineage>
        <taxon>Bacteria</taxon>
        <taxon>Pseudomonadati</taxon>
        <taxon>Bacteroidota</taxon>
        <taxon>Cytophagia</taxon>
        <taxon>Cytophagales</taxon>
        <taxon>Cytophagaceae</taxon>
        <taxon>Spirosoma</taxon>
    </lineage>
</organism>
<accession>A0ABW6AJU6</accession>